<organism evidence="1 2">
    <name type="scientific">Necator americanus</name>
    <name type="common">Human hookworm</name>
    <dbReference type="NCBI Taxonomy" id="51031"/>
    <lineage>
        <taxon>Eukaryota</taxon>
        <taxon>Metazoa</taxon>
        <taxon>Ecdysozoa</taxon>
        <taxon>Nematoda</taxon>
        <taxon>Chromadorea</taxon>
        <taxon>Rhabditida</taxon>
        <taxon>Rhabditina</taxon>
        <taxon>Rhabditomorpha</taxon>
        <taxon>Strongyloidea</taxon>
        <taxon>Ancylostomatidae</taxon>
        <taxon>Bunostominae</taxon>
        <taxon>Necator</taxon>
    </lineage>
</organism>
<keyword evidence="2" id="KW-1185">Reference proteome</keyword>
<reference evidence="1 2" key="1">
    <citation type="submission" date="2023-08" db="EMBL/GenBank/DDBJ databases">
        <title>A Necator americanus chromosomal reference genome.</title>
        <authorList>
            <person name="Ilik V."/>
            <person name="Petrzelkova K.J."/>
            <person name="Pardy F."/>
            <person name="Fuh T."/>
            <person name="Niatou-Singa F.S."/>
            <person name="Gouil Q."/>
            <person name="Baker L."/>
            <person name="Ritchie M.E."/>
            <person name="Jex A.R."/>
            <person name="Gazzola D."/>
            <person name="Li H."/>
            <person name="Toshio Fujiwara R."/>
            <person name="Zhan B."/>
            <person name="Aroian R.V."/>
            <person name="Pafco B."/>
            <person name="Schwarz E.M."/>
        </authorList>
    </citation>
    <scope>NUCLEOTIDE SEQUENCE [LARGE SCALE GENOMIC DNA]</scope>
    <source>
        <strain evidence="1 2">Aroian</strain>
        <tissue evidence="1">Whole animal</tissue>
    </source>
</reference>
<gene>
    <name evidence="1" type="primary">Necator_chrV.g17990</name>
    <name evidence="1" type="ORF">RB195_013200</name>
</gene>
<sequence length="72" mass="8095">MVATSRKAAGHGSTAVALQCHRGIYCCLIVKCSDYYTGCRLYTGQIKREYEEFRHIQLYCGIVSGIDSDQQQ</sequence>
<name>A0ABR1DUE2_NECAM</name>
<proteinExistence type="predicted"/>
<protein>
    <submittedName>
        <fullName evidence="1">Uncharacterized protein</fullName>
    </submittedName>
</protein>
<dbReference type="EMBL" id="JAVFWL010000005">
    <property type="protein sequence ID" value="KAK6754055.1"/>
    <property type="molecule type" value="Genomic_DNA"/>
</dbReference>
<comment type="caution">
    <text evidence="1">The sequence shown here is derived from an EMBL/GenBank/DDBJ whole genome shotgun (WGS) entry which is preliminary data.</text>
</comment>
<evidence type="ECO:0000313" key="2">
    <source>
        <dbReference type="Proteomes" id="UP001303046"/>
    </source>
</evidence>
<evidence type="ECO:0000313" key="1">
    <source>
        <dbReference type="EMBL" id="KAK6754055.1"/>
    </source>
</evidence>
<dbReference type="Proteomes" id="UP001303046">
    <property type="component" value="Unassembled WGS sequence"/>
</dbReference>
<accession>A0ABR1DUE2</accession>